<comment type="caution">
    <text evidence="4">The sequence shown here is derived from an EMBL/GenBank/DDBJ whole genome shotgun (WGS) entry which is preliminary data.</text>
</comment>
<gene>
    <name evidence="4" type="ORF">DHA2_150692</name>
</gene>
<feature type="transmembrane region" description="Helical" evidence="2">
    <location>
        <begin position="1418"/>
        <end position="1440"/>
    </location>
</feature>
<feature type="compositionally biased region" description="Polar residues" evidence="1">
    <location>
        <begin position="1573"/>
        <end position="1594"/>
    </location>
</feature>
<evidence type="ECO:0000313" key="5">
    <source>
        <dbReference type="Proteomes" id="UP000018320"/>
    </source>
</evidence>
<dbReference type="Proteomes" id="UP000018320">
    <property type="component" value="Unassembled WGS sequence"/>
</dbReference>
<accession>V6TI49</accession>
<sequence>MNFSNYHCFVTSFSLVILILLLPISRNPEARTSCQGGSNIKLGIFPFGERMFALIICLLHVLTKSTKVQLAPKNFPAAVEKICATSDIEHVSLTVDNYFAVYFKETCDLSSVTKLVVLNYGTNQTIQLTHTATYPRLYYSQFTSPIAASPMFLQIIYPHCSFGGLIPVSLHRTPCLITGNIVAGIYEQSLYIYPGNFSVLMGTGKVYCDTYLNPHLTITVSGTALDCIFYEYYYSCPLSSGTLSSDITIFSIYNTSPIVIASSSVKQFTKHCFTESPDTNSDSTYSFYTSVYSKSNQTVLVVRHPYLSTVTPPPSPAPANTDCLPVMHKCTYNGVLMNRFNYHLTANYTGKKPTQSAAEAVTIVCNINSTKTMERKIASPPVEDKYVCFHSFVVAEKPMNTSVTSLNDMFIISNMKIELTSFLLNIQDNETTCTLLPNTYLKINTTIFQKNYTNYAFNYQMDVTGQDNVSLIALTNIDPGVSNLYMLLPQYMSDRDAGDITLDTYQGVPIFDFLSYTTKNCYATDQIRYYCVNNVLYVSTQKFCNPPSPPDSLTISLYDASGPSHTLKLNSYSSVSGQNYIHNYTAAGNNEICTAKPYFSVDKYQYGGIYLFINPQFPVNLAIELTATYCSLMDPAFDYQVQLFETTLYFQGLCKLDGYCFEDIYSYTPKPLQLIPNNESPVSPIETPRYKYFVSSIIGSDMPYLISLRTCSRSDEIKTSTLGAPAVGMSTVHDYFYSYFQSPMAHEINWNNQTRHMILNYTRSCIEAPNYSNATWYVQLIEASNWGILVLGITGGLCSSNGIDVTVTFFAVYTDSNTQNMIEQPILTEPMTLTDTLSASHKYHIKNTDIWQSYLNLKNKDGVTFYANLTFKYTFFSTEKHYIPISTVTEPCIVRTLTTKLLEIDYSTSILETYDQGGCYMLSDYVYLVLPLTSSKQQAALLEENLKELVVLEELLLNNFYSLEDVWAFIDSTNVMDIAAAIEWSKSSIPHLQLKANRARTSETWERHSSGEYPTGNTATFEAEIITMFNMRNSSLDMRVLAPSLYKYWRLATTTLPLLNTSLGERTIKGSAMPALPLPLSFRLSTIRSFIPDYSVFPTLAEQLKKDLNTDLSTDIITNQAKYNVSGLLSSKVINFTIGKTILYNATPLSFYQYNNFIMLVLTLGNSTNKQSNVDTNILIMQSPIYTPFLLLSDASETQVETIDDYLTIYCPSCILYDQVLYVTDLHLIEFISRSNIQSLPVYLSTRAPVNAVRYNYSYTIRIGVQINQSNVSFRFPIYNKDISLSTQFIPNVCFINGYMKACLKSNKLFILLELVNCIDMRPSSIVFTLVAKEDLEPAVAMQLGVRNKALTTINENENWVSYAHLFDDDKDVNASLILMLATNNTLDVVLRASIGNTLVTRLVPIDVTLFSIEEQYWVVYLIIWIAMISGLSMCTWVIIKTHRLRSLKRKIITLANYELTRSPTLYRSIENSFQKHINENGISHSLLALHVLLKRDWSIDEIAQECQTTPRVISGWKENLKGFLDGHDRADKRRASALEKMKHKLMVAERRKNMQRKTSIQFLKKSRRKGMPSQTHSTDNLLSTDSEMTHPNS</sequence>
<keyword evidence="3" id="KW-0732">Signal</keyword>
<proteinExistence type="predicted"/>
<dbReference type="VEuPathDB" id="GiardiaDB:QR46_2383"/>
<evidence type="ECO:0000256" key="1">
    <source>
        <dbReference type="SAM" id="MobiDB-lite"/>
    </source>
</evidence>
<name>V6TI49_GIAIN</name>
<evidence type="ECO:0000256" key="3">
    <source>
        <dbReference type="SAM" id="SignalP"/>
    </source>
</evidence>
<reference evidence="4 5" key="2">
    <citation type="journal article" date="2013" name="Genome Biol. Evol.">
        <title>Genome sequencing of Giardia lamblia genotypes A2 and B isolates (DH and GS) and comparative analysis with the genomes of genotypes A1 and E (WB and Pig).</title>
        <authorList>
            <person name="Adam R.D."/>
            <person name="Dahlstrom E.W."/>
            <person name="Martens C.A."/>
            <person name="Bruno D.P."/>
            <person name="Barbian K.D."/>
            <person name="Ricklefs S.M."/>
            <person name="Hernandez M.M."/>
            <person name="Narla N.P."/>
            <person name="Patel R.B."/>
            <person name="Porcella S.F."/>
            <person name="Nash T.E."/>
        </authorList>
    </citation>
    <scope>NUCLEOTIDE SEQUENCE [LARGE SCALE GENOMIC DNA]</scope>
    <source>
        <strain evidence="4 5">DH</strain>
    </source>
</reference>
<keyword evidence="2" id="KW-0472">Membrane</keyword>
<dbReference type="VEuPathDB" id="GiardiaDB:GL50803_0037161"/>
<keyword evidence="2" id="KW-1133">Transmembrane helix</keyword>
<feature type="chain" id="PRO_5004751830" evidence="3">
    <location>
        <begin position="31"/>
        <end position="1594"/>
    </location>
</feature>
<feature type="region of interest" description="Disordered" evidence="1">
    <location>
        <begin position="1564"/>
        <end position="1594"/>
    </location>
</feature>
<protein>
    <submittedName>
        <fullName evidence="4">Uncharacterized protein</fullName>
    </submittedName>
</protein>
<dbReference type="EMBL" id="AHGT01000011">
    <property type="protein sequence ID" value="ESU38638.1"/>
    <property type="molecule type" value="Genomic_DNA"/>
</dbReference>
<evidence type="ECO:0000256" key="2">
    <source>
        <dbReference type="SAM" id="Phobius"/>
    </source>
</evidence>
<feature type="signal peptide" evidence="3">
    <location>
        <begin position="1"/>
        <end position="30"/>
    </location>
</feature>
<keyword evidence="2" id="KW-0812">Transmembrane</keyword>
<evidence type="ECO:0000313" key="4">
    <source>
        <dbReference type="EMBL" id="ESU38638.1"/>
    </source>
</evidence>
<dbReference type="VEuPathDB" id="GiardiaDB:DHA2_150692"/>
<organism evidence="4 5">
    <name type="scientific">Giardia intestinalis</name>
    <name type="common">Giardia lamblia</name>
    <dbReference type="NCBI Taxonomy" id="5741"/>
    <lineage>
        <taxon>Eukaryota</taxon>
        <taxon>Metamonada</taxon>
        <taxon>Diplomonadida</taxon>
        <taxon>Hexamitidae</taxon>
        <taxon>Giardiinae</taxon>
        <taxon>Giardia</taxon>
    </lineage>
</organism>
<reference evidence="5" key="1">
    <citation type="submission" date="2012-02" db="EMBL/GenBank/DDBJ databases">
        <title>Genome sequencing of Giardia lamblia Genotypes A2 and B isolates (DH and GS) and comparative analysis with the genomes of Genotypes A1 and E (WB and Pig).</title>
        <authorList>
            <person name="Adam R."/>
            <person name="Dahlstrom E."/>
            <person name="Martens C."/>
            <person name="Bruno D."/>
            <person name="Barbian K."/>
            <person name="Porcella S.F."/>
            <person name="Nash T."/>
        </authorList>
    </citation>
    <scope>NUCLEOTIDE SEQUENCE</scope>
    <source>
        <strain evidence="5">DH</strain>
    </source>
</reference>
<dbReference type="VEuPathDB" id="GiardiaDB:GL50581_2526"/>